<accession>A0A249PEA0</accession>
<sequence>MGRVEHEGNPLGRGFQNFEHFPLTHFPHRNPFYHVGILLRRPCCQLAASVSIVAASRIRGVDPSHSPDIYAAAVS</sequence>
<dbReference type="KEGG" id="esj:SJ05684_c28420"/>
<dbReference type="AlphaFoldDB" id="A0A249PEA0"/>
<gene>
    <name evidence="1" type="ORF">SJ05684_c28420</name>
</gene>
<evidence type="ECO:0000313" key="1">
    <source>
        <dbReference type="EMBL" id="ASY64273.1"/>
    </source>
</evidence>
<proteinExistence type="predicted"/>
<reference evidence="1 2" key="1">
    <citation type="submission" date="2017-08" db="EMBL/GenBank/DDBJ databases">
        <title>Multipartite genome sequences of Sinorhizobium species nodulating soybeans.</title>
        <authorList>
            <person name="Tian C.F."/>
        </authorList>
    </citation>
    <scope>NUCLEOTIDE SEQUENCE [LARGE SCALE GENOMIC DNA]</scope>
    <source>
        <strain evidence="1 2">CCBAU 05684</strain>
    </source>
</reference>
<dbReference type="EMBL" id="CP023067">
    <property type="protein sequence ID" value="ASY64273.1"/>
    <property type="molecule type" value="Genomic_DNA"/>
</dbReference>
<dbReference type="Proteomes" id="UP000217211">
    <property type="component" value="Chromosome"/>
</dbReference>
<protein>
    <submittedName>
        <fullName evidence="1">Uncharacterized protein</fullName>
    </submittedName>
</protein>
<keyword evidence="2" id="KW-1185">Reference proteome</keyword>
<evidence type="ECO:0000313" key="2">
    <source>
        <dbReference type="Proteomes" id="UP000217211"/>
    </source>
</evidence>
<name>A0A249PEA0_9HYPH</name>
<organism evidence="1 2">
    <name type="scientific">Sinorhizobium sojae CCBAU 05684</name>
    <dbReference type="NCBI Taxonomy" id="716928"/>
    <lineage>
        <taxon>Bacteria</taxon>
        <taxon>Pseudomonadati</taxon>
        <taxon>Pseudomonadota</taxon>
        <taxon>Alphaproteobacteria</taxon>
        <taxon>Hyphomicrobiales</taxon>
        <taxon>Rhizobiaceae</taxon>
        <taxon>Sinorhizobium/Ensifer group</taxon>
        <taxon>Sinorhizobium</taxon>
    </lineage>
</organism>